<accession>A0ABX2KX65</accession>
<dbReference type="Proteomes" id="UP000639419">
    <property type="component" value="Unassembled WGS sequence"/>
</dbReference>
<keyword evidence="2" id="KW-1185">Reference proteome</keyword>
<proteinExistence type="predicted"/>
<reference evidence="1 2" key="1">
    <citation type="submission" date="2019-10" db="EMBL/GenBank/DDBJ databases">
        <title>Genome sequence of Azospirillum formosense CC-Nfb-7.</title>
        <authorList>
            <person name="Ambrosini A."/>
            <person name="Sant'Anna F.H."/>
            <person name="Cassan F.D."/>
            <person name="Souza E.M."/>
            <person name="Passaglia L.M.P."/>
        </authorList>
    </citation>
    <scope>NUCLEOTIDE SEQUENCE [LARGE SCALE GENOMIC DNA]</scope>
    <source>
        <strain evidence="1 2">CC-NFb-7</strain>
    </source>
</reference>
<evidence type="ECO:0000313" key="2">
    <source>
        <dbReference type="Proteomes" id="UP000639419"/>
    </source>
</evidence>
<dbReference type="RefSeq" id="WP_174440140.1">
    <property type="nucleotide sequence ID" value="NZ_BAABCC010000002.1"/>
</dbReference>
<comment type="caution">
    <text evidence="1">The sequence shown here is derived from an EMBL/GenBank/DDBJ whole genome shotgun (WGS) entry which is preliminary data.</text>
</comment>
<protein>
    <submittedName>
        <fullName evidence="1">Uncharacterized protein</fullName>
    </submittedName>
</protein>
<name>A0ABX2KX65_9PROT</name>
<sequence length="263" mass="31450">MFIETHVPFGLFRPLWNWLTRRLLEPTYRTAHDWHLESLRFRRQWDSLGAGISYSLHLENAVFSNRERPVSVMAVRNTTDRPLTDVEILVTARSATTEYQERHRFDRLFEKDKVVSLPSIPLKTLFIDEDGIRTPYSEVEIRLVSVVDDGRTMTWPSWVQVVRPTYTEWFNSHHVHRWEQWWNTDLIELKKEDLKIWLRYVLVTRHEYAPFILGECHKPAWFHELLLRIGRPVAGVVCRPAVVSALFWMPILLRLRRLPDKLE</sequence>
<dbReference type="EMBL" id="WHOR01000154">
    <property type="protein sequence ID" value="NUB21221.1"/>
    <property type="molecule type" value="Genomic_DNA"/>
</dbReference>
<evidence type="ECO:0000313" key="1">
    <source>
        <dbReference type="EMBL" id="NUB21221.1"/>
    </source>
</evidence>
<gene>
    <name evidence="1" type="ORF">GBZ26_18735</name>
</gene>
<organism evidence="1 2">
    <name type="scientific">Azospirillum formosense</name>
    <dbReference type="NCBI Taxonomy" id="861533"/>
    <lineage>
        <taxon>Bacteria</taxon>
        <taxon>Pseudomonadati</taxon>
        <taxon>Pseudomonadota</taxon>
        <taxon>Alphaproteobacteria</taxon>
        <taxon>Rhodospirillales</taxon>
        <taxon>Azospirillaceae</taxon>
        <taxon>Azospirillum</taxon>
    </lineage>
</organism>